<accession>A0ABN9QLX6</accession>
<dbReference type="SMART" id="SM00129">
    <property type="entry name" value="KISc"/>
    <property type="match status" value="1"/>
</dbReference>
<keyword evidence="1" id="KW-0067">ATP-binding</keyword>
<keyword evidence="1" id="KW-0547">Nucleotide-binding</keyword>
<keyword evidence="5" id="KW-1185">Reference proteome</keyword>
<evidence type="ECO:0000313" key="5">
    <source>
        <dbReference type="Proteomes" id="UP001189429"/>
    </source>
</evidence>
<dbReference type="InterPro" id="IPR001752">
    <property type="entry name" value="Kinesin_motor_dom"/>
</dbReference>
<dbReference type="SUPFAM" id="SSF52540">
    <property type="entry name" value="P-loop containing nucleoside triphosphate hydrolases"/>
    <property type="match status" value="1"/>
</dbReference>
<feature type="compositionally biased region" description="Low complexity" evidence="2">
    <location>
        <begin position="525"/>
        <end position="539"/>
    </location>
</feature>
<dbReference type="Gene3D" id="3.40.850.10">
    <property type="entry name" value="Kinesin motor domain"/>
    <property type="match status" value="1"/>
</dbReference>
<feature type="compositionally biased region" description="Low complexity" evidence="2">
    <location>
        <begin position="658"/>
        <end position="671"/>
    </location>
</feature>
<name>A0ABN9QLX6_9DINO</name>
<dbReference type="Proteomes" id="UP001189429">
    <property type="component" value="Unassembled WGS sequence"/>
</dbReference>
<feature type="region of interest" description="Disordered" evidence="2">
    <location>
        <begin position="459"/>
        <end position="487"/>
    </location>
</feature>
<feature type="domain" description="Kinesin motor" evidence="3">
    <location>
        <begin position="4"/>
        <end position="313"/>
    </location>
</feature>
<feature type="compositionally biased region" description="Low complexity" evidence="2">
    <location>
        <begin position="791"/>
        <end position="812"/>
    </location>
</feature>
<protein>
    <recommendedName>
        <fullName evidence="3">Kinesin motor domain-containing protein</fullName>
    </recommendedName>
</protein>
<feature type="binding site" evidence="1">
    <location>
        <begin position="82"/>
        <end position="89"/>
    </location>
    <ligand>
        <name>ATP</name>
        <dbReference type="ChEBI" id="CHEBI:30616"/>
    </ligand>
</feature>
<dbReference type="PANTHER" id="PTHR24115">
    <property type="entry name" value="KINESIN-RELATED"/>
    <property type="match status" value="1"/>
</dbReference>
<keyword evidence="1" id="KW-0505">Motor protein</keyword>
<dbReference type="InterPro" id="IPR027640">
    <property type="entry name" value="Kinesin-like_fam"/>
</dbReference>
<feature type="region of interest" description="Disordered" evidence="2">
    <location>
        <begin position="411"/>
        <end position="436"/>
    </location>
</feature>
<feature type="region of interest" description="Disordered" evidence="2">
    <location>
        <begin position="505"/>
        <end position="628"/>
    </location>
</feature>
<evidence type="ECO:0000313" key="4">
    <source>
        <dbReference type="EMBL" id="CAK0807117.1"/>
    </source>
</evidence>
<sequence length="947" mass="97353">MASATRSFCVIHPESESAGSEISYDRSCLSVHAHGGASHGEFRFDRVFAPGSSQELLFEEVARERVTGAIEHFTGALFLALGASGSGKTFTVTGGAKRFADRGLAPRSLSALFEVLSQHPERDEFELSISFYEVYKEVVIDLLADRRQRVAVHDGADGLVLEGLTRERVDTESDAYQLLFRGDSNRHFERLPLNPETSRGHVFFEVHLVHSPTARCASLTFADLAAGVSLQNQATLAIAKGLDALRAVAEALSAGYEPFYDASVLTQLLRPWLQPCTGVPQSTVTLISQVRSRPSSRAELPEWLELAELLRRAARGCRAEPLAGDDTVCYEVELERQALAQASARCLPGEGGAGPVGALGRCDASPASPSAAVPAAWAFSAQPTGGPCGASGVAVARPPWEPLALVQPAWQGHAAQRAQPDPPACPASSGQAPACPAEWPLAGQAERAGAAGAAALEATTVPPPMPPIRAASPSPPGAGGGSAVSLHSWSPGSCVKALSAPQAAPGHEFEVPRGSSAVGPPPPVASRNAPPALQPQASYQPPPPALQPQTSCQPPPPALQPQASYQPLPAPIPLQAPAPGHAGPAPCPSGPQWPQHPQRRSAPEAAGSKAADPGCGHGRPLSDSRQSVLHGPVFSGAMRVATPCHNLASRAAAAAASAPGPALGPVPGHAGQQQPLSPHAQRANPQLQGLAPDPSTPEPVGSGHRSPAHRGDVPLQRRSNAYYGPGGCPQPQGPQPHRQPLSPQGSFVPAAGVHPAGTFSPHGVPAMAGGQPAQLRSSVPPPHAVAPQWAPPARAVSRSPSPQPAQASSGAAPWPPVGAPGWPAAARSFSPQTRASIGGTAHGSAASPYGAQCANARACSPGPMCGAEQRPPARAYSAAAPVSPTWAHGHAQARRSVSPMERSVPPPRVPQHPAPGVEAMRRAPAPLLLQGDAGGLLGRAPAGQVYL</sequence>
<dbReference type="PROSITE" id="PS50067">
    <property type="entry name" value="KINESIN_MOTOR_2"/>
    <property type="match status" value="1"/>
</dbReference>
<proteinExistence type="inferred from homology"/>
<evidence type="ECO:0000256" key="1">
    <source>
        <dbReference type="PROSITE-ProRule" id="PRU00283"/>
    </source>
</evidence>
<dbReference type="InterPro" id="IPR036961">
    <property type="entry name" value="Kinesin_motor_dom_sf"/>
</dbReference>
<feature type="region of interest" description="Disordered" evidence="2">
    <location>
        <begin position="658"/>
        <end position="829"/>
    </location>
</feature>
<dbReference type="Pfam" id="PF00225">
    <property type="entry name" value="Kinesin"/>
    <property type="match status" value="1"/>
</dbReference>
<feature type="region of interest" description="Disordered" evidence="2">
    <location>
        <begin position="896"/>
        <end position="916"/>
    </location>
</feature>
<reference evidence="4" key="1">
    <citation type="submission" date="2023-10" db="EMBL/GenBank/DDBJ databases">
        <authorList>
            <person name="Chen Y."/>
            <person name="Shah S."/>
            <person name="Dougan E. K."/>
            <person name="Thang M."/>
            <person name="Chan C."/>
        </authorList>
    </citation>
    <scope>NUCLEOTIDE SEQUENCE [LARGE SCALE GENOMIC DNA]</scope>
</reference>
<evidence type="ECO:0000256" key="2">
    <source>
        <dbReference type="SAM" id="MobiDB-lite"/>
    </source>
</evidence>
<gene>
    <name evidence="4" type="ORF">PCOR1329_LOCUS13093</name>
</gene>
<comment type="caution">
    <text evidence="4">The sequence shown here is derived from an EMBL/GenBank/DDBJ whole genome shotgun (WGS) entry which is preliminary data.</text>
</comment>
<organism evidence="4 5">
    <name type="scientific">Prorocentrum cordatum</name>
    <dbReference type="NCBI Taxonomy" id="2364126"/>
    <lineage>
        <taxon>Eukaryota</taxon>
        <taxon>Sar</taxon>
        <taxon>Alveolata</taxon>
        <taxon>Dinophyceae</taxon>
        <taxon>Prorocentrales</taxon>
        <taxon>Prorocentraceae</taxon>
        <taxon>Prorocentrum</taxon>
    </lineage>
</organism>
<comment type="similarity">
    <text evidence="1">Belongs to the TRAFAC class myosin-kinesin ATPase superfamily. Kinesin family.</text>
</comment>
<dbReference type="InterPro" id="IPR027417">
    <property type="entry name" value="P-loop_NTPase"/>
</dbReference>
<feature type="compositionally biased region" description="Pro residues" evidence="2">
    <location>
        <begin position="904"/>
        <end position="913"/>
    </location>
</feature>
<evidence type="ECO:0000259" key="3">
    <source>
        <dbReference type="PROSITE" id="PS50067"/>
    </source>
</evidence>
<dbReference type="EMBL" id="CAUYUJ010003853">
    <property type="protein sequence ID" value="CAK0807117.1"/>
    <property type="molecule type" value="Genomic_DNA"/>
</dbReference>